<keyword evidence="3 10" id="KW-0808">Transferase</keyword>
<keyword evidence="9 10" id="KW-1208">Phospholipid metabolism</keyword>
<feature type="transmembrane region" description="Helical" evidence="10">
    <location>
        <begin position="12"/>
        <end position="33"/>
    </location>
</feature>
<sequence length="207" mass="21774">MAEAFAWAYPSQIGLAALVLGYLLGSIPFGIILTRLSGGPDLRTIGSGNIGATNVLRTGNKKLAALTLLGDMLKGTAAVVLAGWLLGGKAAALAAGLGAFLGHLFPVWLRFKGGKGVATFLGILIGLNWSIALIFAAVWLSIAYLTKYSSLSALIASLLTVLPLWFWMRDAQAAGLMAILALLLWFMHRENIARLLAGREGKIGQKG</sequence>
<organism evidence="11 12">
    <name type="scientific">Bosea lupini</name>
    <dbReference type="NCBI Taxonomy" id="1036779"/>
    <lineage>
        <taxon>Bacteria</taxon>
        <taxon>Pseudomonadati</taxon>
        <taxon>Pseudomonadota</taxon>
        <taxon>Alphaproteobacteria</taxon>
        <taxon>Hyphomicrobiales</taxon>
        <taxon>Boseaceae</taxon>
        <taxon>Bosea</taxon>
    </lineage>
</organism>
<feature type="transmembrane region" description="Helical" evidence="10">
    <location>
        <begin position="173"/>
        <end position="188"/>
    </location>
</feature>
<dbReference type="EC" id="2.3.1.275" evidence="10"/>
<evidence type="ECO:0000256" key="9">
    <source>
        <dbReference type="ARBA" id="ARBA00023264"/>
    </source>
</evidence>
<dbReference type="PANTHER" id="PTHR30309:SF0">
    <property type="entry name" value="GLYCEROL-3-PHOSPHATE ACYLTRANSFERASE-RELATED"/>
    <property type="match status" value="1"/>
</dbReference>
<protein>
    <recommendedName>
        <fullName evidence="10">Glycerol-3-phosphate acyltransferase</fullName>
    </recommendedName>
    <alternativeName>
        <fullName evidence="10">Acyl-PO4 G3P acyltransferase</fullName>
    </alternativeName>
    <alternativeName>
        <fullName evidence="10">Acyl-phosphate--glycerol-3-phosphate acyltransferase</fullName>
    </alternativeName>
    <alternativeName>
        <fullName evidence="10">G3P acyltransferase</fullName>
        <shortName evidence="10">GPAT</shortName>
        <ecNumber evidence="10">2.3.1.275</ecNumber>
    </alternativeName>
    <alternativeName>
        <fullName evidence="10">Lysophosphatidic acid synthase</fullName>
        <shortName evidence="10">LPA synthase</shortName>
    </alternativeName>
</protein>
<evidence type="ECO:0000256" key="4">
    <source>
        <dbReference type="ARBA" id="ARBA00022692"/>
    </source>
</evidence>
<comment type="similarity">
    <text evidence="10">Belongs to the PlsY family.</text>
</comment>
<dbReference type="GO" id="GO:0043772">
    <property type="term" value="F:acyl-phosphate glycerol-3-phosphate acyltransferase activity"/>
    <property type="evidence" value="ECO:0007669"/>
    <property type="project" value="UniProtKB-UniRule"/>
</dbReference>
<dbReference type="SMART" id="SM01207">
    <property type="entry name" value="G3P_acyltransf"/>
    <property type="match status" value="1"/>
</dbReference>
<evidence type="ECO:0000313" key="11">
    <source>
        <dbReference type="EMBL" id="SEK39383.1"/>
    </source>
</evidence>
<evidence type="ECO:0000256" key="3">
    <source>
        <dbReference type="ARBA" id="ARBA00022679"/>
    </source>
</evidence>
<evidence type="ECO:0000313" key="12">
    <source>
        <dbReference type="Proteomes" id="UP000199664"/>
    </source>
</evidence>
<feature type="transmembrane region" description="Helical" evidence="10">
    <location>
        <begin position="148"/>
        <end position="166"/>
    </location>
</feature>
<keyword evidence="8 10" id="KW-0594">Phospholipid biosynthesis</keyword>
<keyword evidence="2 10" id="KW-0444">Lipid biosynthesis</keyword>
<dbReference type="NCBIfam" id="TIGR00023">
    <property type="entry name" value="glycerol-3-phosphate 1-O-acyltransferase PlsY"/>
    <property type="match status" value="1"/>
</dbReference>
<dbReference type="GO" id="GO:0008654">
    <property type="term" value="P:phospholipid biosynthetic process"/>
    <property type="evidence" value="ECO:0007669"/>
    <property type="project" value="UniProtKB-UniRule"/>
</dbReference>
<evidence type="ECO:0000256" key="10">
    <source>
        <dbReference type="HAMAP-Rule" id="MF_01043"/>
    </source>
</evidence>
<gene>
    <name evidence="10" type="primary">plsY</name>
    <name evidence="11" type="ORF">SAMN04515666_101406</name>
</gene>
<dbReference type="InterPro" id="IPR003811">
    <property type="entry name" value="G3P_acylTferase_PlsY"/>
</dbReference>
<dbReference type="Proteomes" id="UP000199664">
    <property type="component" value="Unassembled WGS sequence"/>
</dbReference>
<keyword evidence="12" id="KW-1185">Reference proteome</keyword>
<keyword evidence="11" id="KW-0012">Acyltransferase</keyword>
<comment type="subunit">
    <text evidence="10">Probably interacts with PlsX.</text>
</comment>
<comment type="pathway">
    <text evidence="10">Lipid metabolism; phospholipid metabolism.</text>
</comment>
<reference evidence="12" key="1">
    <citation type="submission" date="2016-10" db="EMBL/GenBank/DDBJ databases">
        <authorList>
            <person name="Varghese N."/>
            <person name="Submissions S."/>
        </authorList>
    </citation>
    <scope>NUCLEOTIDE SEQUENCE [LARGE SCALE GENOMIC DNA]</scope>
    <source>
        <strain evidence="12">LMG 26383,CCUG 61248,R- 45681</strain>
    </source>
</reference>
<accession>A0A1H7GMK7</accession>
<dbReference type="AlphaFoldDB" id="A0A1H7GMK7"/>
<keyword evidence="4 10" id="KW-0812">Transmembrane</keyword>
<feature type="transmembrane region" description="Helical" evidence="10">
    <location>
        <begin position="121"/>
        <end position="142"/>
    </location>
</feature>
<dbReference type="PANTHER" id="PTHR30309">
    <property type="entry name" value="INNER MEMBRANE PROTEIN YGIH"/>
    <property type="match status" value="1"/>
</dbReference>
<keyword evidence="5 10" id="KW-1133">Transmembrane helix</keyword>
<evidence type="ECO:0000256" key="7">
    <source>
        <dbReference type="ARBA" id="ARBA00023136"/>
    </source>
</evidence>
<evidence type="ECO:0000256" key="2">
    <source>
        <dbReference type="ARBA" id="ARBA00022516"/>
    </source>
</evidence>
<comment type="subcellular location">
    <subcellularLocation>
        <location evidence="10">Cell membrane</location>
        <topology evidence="10">Multi-pass membrane protein</topology>
    </subcellularLocation>
</comment>
<proteinExistence type="inferred from homology"/>
<evidence type="ECO:0000256" key="6">
    <source>
        <dbReference type="ARBA" id="ARBA00023098"/>
    </source>
</evidence>
<evidence type="ECO:0000256" key="8">
    <source>
        <dbReference type="ARBA" id="ARBA00023209"/>
    </source>
</evidence>
<keyword evidence="6 10" id="KW-0443">Lipid metabolism</keyword>
<feature type="transmembrane region" description="Helical" evidence="10">
    <location>
        <begin position="63"/>
        <end position="84"/>
    </location>
</feature>
<dbReference type="HAMAP" id="MF_01043">
    <property type="entry name" value="PlsY"/>
    <property type="match status" value="1"/>
</dbReference>
<dbReference type="Pfam" id="PF02660">
    <property type="entry name" value="G3P_acyltransf"/>
    <property type="match status" value="1"/>
</dbReference>
<dbReference type="OrthoDB" id="9777124at2"/>
<comment type="function">
    <text evidence="10">Catalyzes the transfer of an acyl group from acyl-phosphate (acyl-PO(4)) to glycerol-3-phosphate (G3P) to form lysophosphatidic acid (LPA). This enzyme utilizes acyl-phosphate as fatty acyl donor, but not acyl-CoA or acyl-ACP.</text>
</comment>
<dbReference type="GO" id="GO:0005886">
    <property type="term" value="C:plasma membrane"/>
    <property type="evidence" value="ECO:0007669"/>
    <property type="project" value="UniProtKB-SubCell"/>
</dbReference>
<keyword evidence="7 10" id="KW-0472">Membrane</keyword>
<comment type="catalytic activity">
    <reaction evidence="10">
        <text>an acyl phosphate + sn-glycerol 3-phosphate = a 1-acyl-sn-glycero-3-phosphate + phosphate</text>
        <dbReference type="Rhea" id="RHEA:34075"/>
        <dbReference type="ChEBI" id="CHEBI:43474"/>
        <dbReference type="ChEBI" id="CHEBI:57597"/>
        <dbReference type="ChEBI" id="CHEBI:57970"/>
        <dbReference type="ChEBI" id="CHEBI:59918"/>
        <dbReference type="EC" id="2.3.1.275"/>
    </reaction>
</comment>
<dbReference type="UniPathway" id="UPA00085"/>
<feature type="transmembrane region" description="Helical" evidence="10">
    <location>
        <begin position="90"/>
        <end position="109"/>
    </location>
</feature>
<name>A0A1H7GMK7_9HYPH</name>
<evidence type="ECO:0000256" key="5">
    <source>
        <dbReference type="ARBA" id="ARBA00022989"/>
    </source>
</evidence>
<dbReference type="EMBL" id="FOAN01000001">
    <property type="protein sequence ID" value="SEK39383.1"/>
    <property type="molecule type" value="Genomic_DNA"/>
</dbReference>
<keyword evidence="1 10" id="KW-1003">Cell membrane</keyword>
<dbReference type="RefSeq" id="WP_091829276.1">
    <property type="nucleotide sequence ID" value="NZ_FOAN01000001.1"/>
</dbReference>
<evidence type="ECO:0000256" key="1">
    <source>
        <dbReference type="ARBA" id="ARBA00022475"/>
    </source>
</evidence>
<dbReference type="STRING" id="1036779.SAMN04515666_101406"/>